<feature type="transmembrane region" description="Helical" evidence="1">
    <location>
        <begin position="6"/>
        <end position="24"/>
    </location>
</feature>
<accession>A0A1P8KM69</accession>
<dbReference type="InterPro" id="IPR027417">
    <property type="entry name" value="P-loop_NTPase"/>
</dbReference>
<keyword evidence="1" id="KW-0472">Membrane</keyword>
<evidence type="ECO:0000259" key="2">
    <source>
        <dbReference type="PROSITE" id="PS50837"/>
    </source>
</evidence>
<proteinExistence type="predicted"/>
<protein>
    <recommendedName>
        <fullName evidence="2">NACHT domain-containing protein</fullName>
    </recommendedName>
</protein>
<evidence type="ECO:0000313" key="4">
    <source>
        <dbReference type="Proteomes" id="UP000186074"/>
    </source>
</evidence>
<feature type="transmembrane region" description="Helical" evidence="1">
    <location>
        <begin position="771"/>
        <end position="789"/>
    </location>
</feature>
<keyword evidence="4" id="KW-1185">Reference proteome</keyword>
<evidence type="ECO:0000256" key="1">
    <source>
        <dbReference type="SAM" id="Phobius"/>
    </source>
</evidence>
<dbReference type="Gene3D" id="3.40.50.300">
    <property type="entry name" value="P-loop containing nucleotide triphosphate hydrolases"/>
    <property type="match status" value="1"/>
</dbReference>
<reference evidence="3 4" key="1">
    <citation type="submission" date="2017-01" db="EMBL/GenBank/DDBJ databases">
        <title>Genome sequencing of Arcobacter sp. LPB0137.</title>
        <authorList>
            <person name="Lee G.-W."/>
            <person name="Yi H."/>
        </authorList>
    </citation>
    <scope>NUCLEOTIDE SEQUENCE [LARGE SCALE GENOMIC DNA]</scope>
    <source>
        <strain evidence="3 4">LPB0137</strain>
    </source>
</reference>
<dbReference type="PROSITE" id="PS50837">
    <property type="entry name" value="NACHT"/>
    <property type="match status" value="1"/>
</dbReference>
<organism evidence="3 4">
    <name type="scientific">Poseidonibacter parvus</name>
    <dbReference type="NCBI Taxonomy" id="1850254"/>
    <lineage>
        <taxon>Bacteria</taxon>
        <taxon>Pseudomonadati</taxon>
        <taxon>Campylobacterota</taxon>
        <taxon>Epsilonproteobacteria</taxon>
        <taxon>Campylobacterales</taxon>
        <taxon>Arcobacteraceae</taxon>
        <taxon>Poseidonibacter</taxon>
    </lineage>
</organism>
<dbReference type="SUPFAM" id="SSF52540">
    <property type="entry name" value="P-loop containing nucleoside triphosphate hydrolases"/>
    <property type="match status" value="1"/>
</dbReference>
<dbReference type="Proteomes" id="UP000186074">
    <property type="component" value="Chromosome"/>
</dbReference>
<dbReference type="EMBL" id="CP019070">
    <property type="protein sequence ID" value="APW65641.1"/>
    <property type="molecule type" value="Genomic_DNA"/>
</dbReference>
<feature type="domain" description="NACHT" evidence="2">
    <location>
        <begin position="339"/>
        <end position="457"/>
    </location>
</feature>
<feature type="transmembrane region" description="Helical" evidence="1">
    <location>
        <begin position="86"/>
        <end position="103"/>
    </location>
</feature>
<feature type="transmembrane region" description="Helical" evidence="1">
    <location>
        <begin position="795"/>
        <end position="814"/>
    </location>
</feature>
<sequence length="888" mass="104729">MEIVLYILIGITVVLVGIIIYLIYRRKKYTRERFAFFSLFLLFSMATLFSAHVFTNNSFIIIVYKILNYYFNLELEIPYTDWSGKIWSGLIYFIFASVIIFISKNWHGAKSSQDVKLEEIHKEMDFISAALKGFKSFNIPIENKKDIENQEIATDLTFFNTSKDWHTQVKEFFIFISSQYKITSKDWYSEENFYIGKYGNIDIVIVCFLNKPSLEEINEKILLSKKNCPDRSFKKYIIAIQNGVAENKTIDHTDYTIDYRYKEELLKKIVNFDEYFDFLKKEFYEKEITSGDNLKLMDTYVNQKSFLHLPEGSKKKKQKNIDNTEEYIMKWVNNKQVGKHISLLGEYGQGKSSLSLKIANKLIEDEKSRIPIIIELRGKSPKNETLLDVLASWATSFNINAKAIEKLLEEGKLLVILEGFDEMDLVGDKYIRRLHFKRLVEFMRYEKSKVLITGRPNLFLDNHEMEEFLELNKDNNNLFYCNALILKHLDLKQIEDSLRNIDSKTKNEMLNVLKNENENVNFKELISRPSTLYQASIIWNDLDKKNINSASIIDKFIKHSYLRQEEKFITIGRTGVESILTVKEREYFTLGIAVSIIKRDSYSNQISNYQLHRTITELYVNIPDEVSNDHINGILLKRRLEDDLHKIESIFNDVRASGIFVKDLSKNNYFKFAHKSFLEYLFAFYFTHYKYQNEIYYTKVVNCITNSFKVQDIYKIKLTDEIIQFISELLSKQDNLNISDDVLARKLLKTILPNKVFNLSPNLFLNKYFRYFNDFIISIFISIILYHLFTYDHTQLSGVYILIVLLIGTPFIYIKRITSLNRINQPLKIWYKTCSVKVPYTCIYSVICEKSIESILDDRYLNKTKELSKIFNDLKNKEISKIINNTSE</sequence>
<dbReference type="KEGG" id="alp:LPB137_07145"/>
<keyword evidence="1" id="KW-1133">Transmembrane helix</keyword>
<evidence type="ECO:0000313" key="3">
    <source>
        <dbReference type="EMBL" id="APW65641.1"/>
    </source>
</evidence>
<dbReference type="AlphaFoldDB" id="A0A1P8KM69"/>
<feature type="transmembrane region" description="Helical" evidence="1">
    <location>
        <begin position="36"/>
        <end position="66"/>
    </location>
</feature>
<gene>
    <name evidence="3" type="ORF">LPB137_07145</name>
</gene>
<dbReference type="InterPro" id="IPR007111">
    <property type="entry name" value="NACHT_NTPase"/>
</dbReference>
<keyword evidence="1" id="KW-0812">Transmembrane</keyword>
<name>A0A1P8KM69_9BACT</name>